<evidence type="ECO:0000313" key="2">
    <source>
        <dbReference type="Proteomes" id="UP001604277"/>
    </source>
</evidence>
<evidence type="ECO:0000313" key="1">
    <source>
        <dbReference type="EMBL" id="KAL2546500.1"/>
    </source>
</evidence>
<accession>A0ABD1WDN4</accession>
<dbReference type="AlphaFoldDB" id="A0ABD1WDN4"/>
<keyword evidence="2" id="KW-1185">Reference proteome</keyword>
<name>A0ABD1WDN4_9LAMI</name>
<dbReference type="EMBL" id="JBFOLJ010000004">
    <property type="protein sequence ID" value="KAL2546500.1"/>
    <property type="molecule type" value="Genomic_DNA"/>
</dbReference>
<reference evidence="2" key="1">
    <citation type="submission" date="2024-07" db="EMBL/GenBank/DDBJ databases">
        <title>Two chromosome-level genome assemblies of Korean endemic species Abeliophyllum distichum and Forsythia ovata (Oleaceae).</title>
        <authorList>
            <person name="Jang H."/>
        </authorList>
    </citation>
    <scope>NUCLEOTIDE SEQUENCE [LARGE SCALE GENOMIC DNA]</scope>
</reference>
<dbReference type="PANTHER" id="PTHR23032:SF20">
    <property type="entry name" value="ENDOSOMAL TARGETING BRO1-LIKE DOMAIN-CONTAINING PROTEIN"/>
    <property type="match status" value="1"/>
</dbReference>
<dbReference type="Proteomes" id="UP001604277">
    <property type="component" value="Unassembled WGS sequence"/>
</dbReference>
<sequence>MEKQLPLRENVEFLEWEILVVFRNLCLGVVYENALLARDSGTLEQLKELSSKRKAVEESINENSFITEAIAREMSGGLTSGCEQDIQKLENYLPLLENLVHHVDLISNNHRMTCWISDLKIRWSSTLTSSSIFHLHGPKFYQINDLHFELGMILVLYGAMLRERALEVLSKDLVQSATLFRKASGVYHYLAHEVLPPLQNALPPERPPEATSRVFCNEPYFLGRCPGLFIPPLNFTMPPVLILTNANEIAELLD</sequence>
<comment type="caution">
    <text evidence="1">The sequence shown here is derived from an EMBL/GenBank/DDBJ whole genome shotgun (WGS) entry which is preliminary data.</text>
</comment>
<protein>
    <submittedName>
        <fullName evidence="1">Endosomal targeting BRO1-like domain-containing protein</fullName>
    </submittedName>
</protein>
<dbReference type="InterPro" id="IPR038898">
    <property type="entry name" value="BROX"/>
</dbReference>
<dbReference type="InterPro" id="IPR038499">
    <property type="entry name" value="BRO1_sf"/>
</dbReference>
<organism evidence="1 2">
    <name type="scientific">Forsythia ovata</name>
    <dbReference type="NCBI Taxonomy" id="205694"/>
    <lineage>
        <taxon>Eukaryota</taxon>
        <taxon>Viridiplantae</taxon>
        <taxon>Streptophyta</taxon>
        <taxon>Embryophyta</taxon>
        <taxon>Tracheophyta</taxon>
        <taxon>Spermatophyta</taxon>
        <taxon>Magnoliopsida</taxon>
        <taxon>eudicotyledons</taxon>
        <taxon>Gunneridae</taxon>
        <taxon>Pentapetalae</taxon>
        <taxon>asterids</taxon>
        <taxon>lamiids</taxon>
        <taxon>Lamiales</taxon>
        <taxon>Oleaceae</taxon>
        <taxon>Forsythieae</taxon>
        <taxon>Forsythia</taxon>
    </lineage>
</organism>
<dbReference type="Gene3D" id="1.25.40.280">
    <property type="entry name" value="alix/aip1 like domains"/>
    <property type="match status" value="1"/>
</dbReference>
<proteinExistence type="predicted"/>
<dbReference type="PANTHER" id="PTHR23032">
    <property type="entry name" value="BRO1 DOMAIN-CONTAINING PROTEIN BROX"/>
    <property type="match status" value="1"/>
</dbReference>
<gene>
    <name evidence="1" type="ORF">Fot_15733</name>
</gene>